<feature type="compositionally biased region" description="Basic and acidic residues" evidence="1">
    <location>
        <begin position="30"/>
        <end position="45"/>
    </location>
</feature>
<feature type="compositionally biased region" description="Low complexity" evidence="1">
    <location>
        <begin position="1"/>
        <end position="23"/>
    </location>
</feature>
<evidence type="ECO:0000313" key="3">
    <source>
        <dbReference type="Proteomes" id="UP001627154"/>
    </source>
</evidence>
<dbReference type="EMBL" id="JBJJXI010000051">
    <property type="protein sequence ID" value="KAL3400375.1"/>
    <property type="molecule type" value="Genomic_DNA"/>
</dbReference>
<proteinExistence type="predicted"/>
<dbReference type="AlphaFoldDB" id="A0ABD2X590"/>
<feature type="region of interest" description="Disordered" evidence="1">
    <location>
        <begin position="1"/>
        <end position="50"/>
    </location>
</feature>
<accession>A0ABD2X590</accession>
<gene>
    <name evidence="2" type="ORF">TKK_006241</name>
</gene>
<evidence type="ECO:0000313" key="2">
    <source>
        <dbReference type="EMBL" id="KAL3400375.1"/>
    </source>
</evidence>
<comment type="caution">
    <text evidence="2">The sequence shown here is derived from an EMBL/GenBank/DDBJ whole genome shotgun (WGS) entry which is preliminary data.</text>
</comment>
<protein>
    <submittedName>
        <fullName evidence="2">Uncharacterized protein</fullName>
    </submittedName>
</protein>
<evidence type="ECO:0000256" key="1">
    <source>
        <dbReference type="SAM" id="MobiDB-lite"/>
    </source>
</evidence>
<keyword evidence="3" id="KW-1185">Reference proteome</keyword>
<dbReference type="Proteomes" id="UP001627154">
    <property type="component" value="Unassembled WGS sequence"/>
</dbReference>
<sequence>MSLPSSPRVKCSSSSGSSYVTPSFLYTNVKKLDNDPSSGPRDENRRRRRARDFHANDFGGVLDDYDDVSRAAASNARVQTPQLSKCIYIFSKLLNTVIYTHKELVYFNSTLFPRRKY</sequence>
<organism evidence="2 3">
    <name type="scientific">Trichogramma kaykai</name>
    <dbReference type="NCBI Taxonomy" id="54128"/>
    <lineage>
        <taxon>Eukaryota</taxon>
        <taxon>Metazoa</taxon>
        <taxon>Ecdysozoa</taxon>
        <taxon>Arthropoda</taxon>
        <taxon>Hexapoda</taxon>
        <taxon>Insecta</taxon>
        <taxon>Pterygota</taxon>
        <taxon>Neoptera</taxon>
        <taxon>Endopterygota</taxon>
        <taxon>Hymenoptera</taxon>
        <taxon>Apocrita</taxon>
        <taxon>Proctotrupomorpha</taxon>
        <taxon>Chalcidoidea</taxon>
        <taxon>Trichogrammatidae</taxon>
        <taxon>Trichogramma</taxon>
    </lineage>
</organism>
<name>A0ABD2X590_9HYME</name>
<reference evidence="2 3" key="1">
    <citation type="journal article" date="2024" name="bioRxiv">
        <title>A reference genome for Trichogramma kaykai: A tiny desert-dwelling parasitoid wasp with competing sex-ratio distorters.</title>
        <authorList>
            <person name="Culotta J."/>
            <person name="Lindsey A.R."/>
        </authorList>
    </citation>
    <scope>NUCLEOTIDE SEQUENCE [LARGE SCALE GENOMIC DNA]</scope>
    <source>
        <strain evidence="2 3">KSX58</strain>
    </source>
</reference>